<evidence type="ECO:0000256" key="1">
    <source>
        <dbReference type="SAM" id="MobiDB-lite"/>
    </source>
</evidence>
<dbReference type="AlphaFoldDB" id="Q8FR15"/>
<dbReference type="HOGENOM" id="CLU_194387_1_0_11"/>
<organism evidence="2 3">
    <name type="scientific">Corynebacterium efficiens (strain DSM 44549 / YS-314 / AJ 12310 / JCM 11189 / NBRC 100395)</name>
    <dbReference type="NCBI Taxonomy" id="196164"/>
    <lineage>
        <taxon>Bacteria</taxon>
        <taxon>Bacillati</taxon>
        <taxon>Actinomycetota</taxon>
        <taxon>Actinomycetes</taxon>
        <taxon>Mycobacteriales</taxon>
        <taxon>Corynebacteriaceae</taxon>
        <taxon>Corynebacterium</taxon>
    </lineage>
</organism>
<name>Q8FR15_COREF</name>
<protein>
    <submittedName>
        <fullName evidence="2">Uncharacterized protein</fullName>
    </submittedName>
</protein>
<dbReference type="KEGG" id="cef:CE0952"/>
<evidence type="ECO:0000313" key="3">
    <source>
        <dbReference type="Proteomes" id="UP000001409"/>
    </source>
</evidence>
<accession>Q8FR15</accession>
<dbReference type="STRING" id="196164.gene:10741358"/>
<dbReference type="Proteomes" id="UP000001409">
    <property type="component" value="Chromosome"/>
</dbReference>
<proteinExistence type="predicted"/>
<evidence type="ECO:0000313" key="2">
    <source>
        <dbReference type="EMBL" id="BAC17762.1"/>
    </source>
</evidence>
<reference evidence="2 3" key="1">
    <citation type="journal article" date="2003" name="Genome Res.">
        <title>Comparative complete genome sequence analysis of the amino acid replacements responsible for the thermostability of Corynebacterium efficiens.</title>
        <authorList>
            <person name="Nishio Y."/>
            <person name="Nakamura Y."/>
            <person name="Kawarabayasi Y."/>
            <person name="Usuda Y."/>
            <person name="Kimura E."/>
            <person name="Sugimoto S."/>
            <person name="Matsui K."/>
            <person name="Yamagishi A."/>
            <person name="Kikuchi H."/>
            <person name="Ikeo K."/>
            <person name="Gojobori T."/>
        </authorList>
    </citation>
    <scope>NUCLEOTIDE SEQUENCE [LARGE SCALE GENOMIC DNA]</scope>
    <source>
        <strain evidence="3">DSM 44549 / YS-314 / AJ 12310 / JCM 11189 / NBRC 100395</strain>
    </source>
</reference>
<dbReference type="EMBL" id="BA000035">
    <property type="protein sequence ID" value="BAC17762.1"/>
    <property type="molecule type" value="Genomic_DNA"/>
</dbReference>
<keyword evidence="3" id="KW-1185">Reference proteome</keyword>
<feature type="compositionally biased region" description="Acidic residues" evidence="1">
    <location>
        <begin position="38"/>
        <end position="52"/>
    </location>
</feature>
<feature type="region of interest" description="Disordered" evidence="1">
    <location>
        <begin position="1"/>
        <end position="61"/>
    </location>
</feature>
<sequence length="61" mass="7087">MMRKRRRVFRESPAGDYDRTADTPAPLPVGDEAREVILDPEQDDTPVDEDFWQEQLPPHHG</sequence>